<dbReference type="GO" id="GO:0005509">
    <property type="term" value="F:calcium ion binding"/>
    <property type="evidence" value="ECO:0007669"/>
    <property type="project" value="InterPro"/>
</dbReference>
<comment type="subcellular location">
    <subcellularLocation>
        <location evidence="2">Secreted</location>
    </subcellularLocation>
</comment>
<evidence type="ECO:0000256" key="4">
    <source>
        <dbReference type="ARBA" id="ARBA00022737"/>
    </source>
</evidence>
<dbReference type="SUPFAM" id="SSF51120">
    <property type="entry name" value="beta-Roll"/>
    <property type="match status" value="1"/>
</dbReference>
<feature type="domain" description="Peptidase M10 serralysin C-terminal" evidence="5">
    <location>
        <begin position="120"/>
        <end position="192"/>
    </location>
</feature>
<dbReference type="PROSITE" id="PS00330">
    <property type="entry name" value="HEMOLYSIN_CALCIUM"/>
    <property type="match status" value="1"/>
</dbReference>
<evidence type="ECO:0000259" key="5">
    <source>
        <dbReference type="Pfam" id="PF08548"/>
    </source>
</evidence>
<dbReference type="InterPro" id="IPR018511">
    <property type="entry name" value="Hemolysin-typ_Ca-bd_CS"/>
</dbReference>
<evidence type="ECO:0000256" key="2">
    <source>
        <dbReference type="ARBA" id="ARBA00004613"/>
    </source>
</evidence>
<gene>
    <name evidence="6" type="ORF">JKG68_18200</name>
</gene>
<keyword evidence="7" id="KW-1185">Reference proteome</keyword>
<evidence type="ECO:0000313" key="7">
    <source>
        <dbReference type="Proteomes" id="UP000605848"/>
    </source>
</evidence>
<dbReference type="InterPro" id="IPR001343">
    <property type="entry name" value="Hemolysn_Ca-bd"/>
</dbReference>
<evidence type="ECO:0000256" key="3">
    <source>
        <dbReference type="ARBA" id="ARBA00022525"/>
    </source>
</evidence>
<dbReference type="Proteomes" id="UP000605848">
    <property type="component" value="Unassembled WGS sequence"/>
</dbReference>
<dbReference type="AlphaFoldDB" id="A0A936ZJN4"/>
<dbReference type="EMBL" id="JAEQMY010000030">
    <property type="protein sequence ID" value="MBL0405894.1"/>
    <property type="molecule type" value="Genomic_DNA"/>
</dbReference>
<accession>A0A936ZJN4</accession>
<sequence length="263" mass="28475">MADLRASYSYRLDTSNLPFHVSVNETTFLYNPWSITTLGKNYAVLHGKGIKGEPWQPITAGKITGISMYKNDNFFCSLSGVSFSAPDYFTWKTKSNREIGEDLLAGSDSISGSLKADVLDGFRGNDTIRGDAGSDRLIGNAGNDTLSGEAGRDTLTGGSGRDKFVFDTEPMLSSLDRVTDFTRGEDRFYLSRSVFKDIGLKGALEKGIFRSATAAQDSTDRILYNKKTGVLSFDPDGNGALGQVAFAAVDKGLALATKDFYIL</sequence>
<protein>
    <submittedName>
        <fullName evidence="6">Calcium-binding protein</fullName>
    </submittedName>
</protein>
<keyword evidence="3" id="KW-0964">Secreted</keyword>
<evidence type="ECO:0000313" key="6">
    <source>
        <dbReference type="EMBL" id="MBL0405894.1"/>
    </source>
</evidence>
<organism evidence="6 7">
    <name type="scientific">Microvirga aerilata</name>
    <dbReference type="NCBI Taxonomy" id="670292"/>
    <lineage>
        <taxon>Bacteria</taxon>
        <taxon>Pseudomonadati</taxon>
        <taxon>Pseudomonadota</taxon>
        <taxon>Alphaproteobacteria</taxon>
        <taxon>Hyphomicrobiales</taxon>
        <taxon>Methylobacteriaceae</taxon>
        <taxon>Microvirga</taxon>
    </lineage>
</organism>
<name>A0A936ZJN4_9HYPH</name>
<dbReference type="PANTHER" id="PTHR38340:SF1">
    <property type="entry name" value="S-LAYER PROTEIN"/>
    <property type="match status" value="1"/>
</dbReference>
<dbReference type="PANTHER" id="PTHR38340">
    <property type="entry name" value="S-LAYER PROTEIN"/>
    <property type="match status" value="1"/>
</dbReference>
<dbReference type="GO" id="GO:0005615">
    <property type="term" value="C:extracellular space"/>
    <property type="evidence" value="ECO:0007669"/>
    <property type="project" value="InterPro"/>
</dbReference>
<dbReference type="Gene3D" id="2.150.10.10">
    <property type="entry name" value="Serralysin-like metalloprotease, C-terminal"/>
    <property type="match status" value="1"/>
</dbReference>
<dbReference type="InterPro" id="IPR011049">
    <property type="entry name" value="Serralysin-like_metalloprot_C"/>
</dbReference>
<dbReference type="InterPro" id="IPR013858">
    <property type="entry name" value="Peptidase_M10B_C"/>
</dbReference>
<dbReference type="RefSeq" id="WP_202062377.1">
    <property type="nucleotide sequence ID" value="NZ_JAEQMY010000030.1"/>
</dbReference>
<dbReference type="Pfam" id="PF00353">
    <property type="entry name" value="HemolysinCabind"/>
    <property type="match status" value="1"/>
</dbReference>
<dbReference type="InterPro" id="IPR050557">
    <property type="entry name" value="RTX_toxin/Mannuronan_C5-epim"/>
</dbReference>
<dbReference type="Pfam" id="PF08548">
    <property type="entry name" value="Peptidase_M10_C"/>
    <property type="match status" value="1"/>
</dbReference>
<reference evidence="6" key="1">
    <citation type="submission" date="2021-01" db="EMBL/GenBank/DDBJ databases">
        <title>Microvirga sp.</title>
        <authorList>
            <person name="Kim M.K."/>
        </authorList>
    </citation>
    <scope>NUCLEOTIDE SEQUENCE</scope>
    <source>
        <strain evidence="6">5420S-16</strain>
    </source>
</reference>
<dbReference type="PRINTS" id="PR00313">
    <property type="entry name" value="CABNDNGRPT"/>
</dbReference>
<comment type="caution">
    <text evidence="6">The sequence shown here is derived from an EMBL/GenBank/DDBJ whole genome shotgun (WGS) entry which is preliminary data.</text>
</comment>
<proteinExistence type="predicted"/>
<evidence type="ECO:0000256" key="1">
    <source>
        <dbReference type="ARBA" id="ARBA00001913"/>
    </source>
</evidence>
<keyword evidence="4" id="KW-0677">Repeat</keyword>
<comment type="cofactor">
    <cofactor evidence="1">
        <name>Ca(2+)</name>
        <dbReference type="ChEBI" id="CHEBI:29108"/>
    </cofactor>
</comment>